<keyword evidence="2" id="KW-0808">Transferase</keyword>
<dbReference type="EMBL" id="BSBO01000030">
    <property type="protein sequence ID" value="GLG05491.1"/>
    <property type="molecule type" value="Genomic_DNA"/>
</dbReference>
<gene>
    <name evidence="6" type="primary">lacA</name>
    <name evidence="6" type="ORF">Selli1_26650</name>
    <name evidence="7" type="ORF">Selli2_25170</name>
</gene>
<dbReference type="InterPro" id="IPR001451">
    <property type="entry name" value="Hexapep"/>
</dbReference>
<dbReference type="Gene3D" id="2.160.10.10">
    <property type="entry name" value="Hexapeptide repeat proteins"/>
    <property type="match status" value="1"/>
</dbReference>
<dbReference type="InterPro" id="IPR018357">
    <property type="entry name" value="Hexapep_transf_CS"/>
</dbReference>
<dbReference type="GO" id="GO:0016407">
    <property type="term" value="F:acetyltransferase activity"/>
    <property type="evidence" value="ECO:0007669"/>
    <property type="project" value="InterPro"/>
</dbReference>
<name>A0A9W6CCS8_9FIRM</name>
<accession>A0A9W6CCS8</accession>
<reference evidence="6 8" key="5">
    <citation type="journal article" date="2023" name="Int. J. Syst. Evol. Microbiol.">
        <title>Sellimonas catena sp. nov., isolated from human faeces.</title>
        <authorList>
            <person name="Hisatomi A."/>
            <person name="Ohkuma M."/>
            <person name="Sakamoto M."/>
        </authorList>
    </citation>
    <scope>NUCLEOTIDE SEQUENCE [LARGE SCALE GENOMIC DNA]</scope>
    <source>
        <strain evidence="6 8">12EGH17</strain>
        <strain evidence="7">18CBH55</strain>
    </source>
</reference>
<organism evidence="6 8">
    <name type="scientific">Sellimonas catena</name>
    <dbReference type="NCBI Taxonomy" id="2994035"/>
    <lineage>
        <taxon>Bacteria</taxon>
        <taxon>Bacillati</taxon>
        <taxon>Bacillota</taxon>
        <taxon>Clostridia</taxon>
        <taxon>Lachnospirales</taxon>
        <taxon>Lachnospiraceae</taxon>
        <taxon>Sellimonas</taxon>
    </lineage>
</organism>
<dbReference type="GO" id="GO:0008374">
    <property type="term" value="F:O-acyltransferase activity"/>
    <property type="evidence" value="ECO:0007669"/>
    <property type="project" value="TreeGrafter"/>
</dbReference>
<dbReference type="SUPFAM" id="SSF51161">
    <property type="entry name" value="Trimeric LpxA-like enzymes"/>
    <property type="match status" value="1"/>
</dbReference>
<keyword evidence="4" id="KW-0012">Acyltransferase</keyword>
<evidence type="ECO:0000259" key="5">
    <source>
        <dbReference type="SMART" id="SM01266"/>
    </source>
</evidence>
<evidence type="ECO:0000313" key="7">
    <source>
        <dbReference type="EMBL" id="GLG91090.1"/>
    </source>
</evidence>
<keyword evidence="3" id="KW-0677">Repeat</keyword>
<reference evidence="6" key="2">
    <citation type="submission" date="2022-11" db="EMBL/GenBank/DDBJ databases">
        <title>Draft genome sequence of Sellimonas catena strain 12EGH17.</title>
        <authorList>
            <person name="Hisatomi A."/>
            <person name="Ohkuma M."/>
            <person name="Sakamoto M."/>
        </authorList>
    </citation>
    <scope>NUCLEOTIDE SEQUENCE</scope>
    <source>
        <strain evidence="6">12EGH17</strain>
    </source>
</reference>
<dbReference type="SMART" id="SM01266">
    <property type="entry name" value="Mac"/>
    <property type="match status" value="1"/>
</dbReference>
<dbReference type="EMBL" id="BSCH01000017">
    <property type="protein sequence ID" value="GLG91090.1"/>
    <property type="molecule type" value="Genomic_DNA"/>
</dbReference>
<dbReference type="Proteomes" id="UP001145145">
    <property type="component" value="Unassembled WGS sequence"/>
</dbReference>
<reference evidence="7" key="3">
    <citation type="submission" date="2022-11" db="EMBL/GenBank/DDBJ databases">
        <title>Draft genome sequence of Sellimonas catena strain 18CBH55.</title>
        <authorList>
            <person name="Atsushi H."/>
            <person name="Moriya O."/>
            <person name="Mitsuo S."/>
        </authorList>
    </citation>
    <scope>NUCLEOTIDE SEQUENCE</scope>
    <source>
        <strain evidence="7">18CBH55</strain>
    </source>
</reference>
<evidence type="ECO:0000256" key="2">
    <source>
        <dbReference type="ARBA" id="ARBA00022679"/>
    </source>
</evidence>
<evidence type="ECO:0000313" key="8">
    <source>
        <dbReference type="Proteomes" id="UP001145145"/>
    </source>
</evidence>
<dbReference type="Pfam" id="PF00132">
    <property type="entry name" value="Hexapep"/>
    <property type="match status" value="1"/>
</dbReference>
<dbReference type="Pfam" id="PF12464">
    <property type="entry name" value="Mac"/>
    <property type="match status" value="1"/>
</dbReference>
<dbReference type="PROSITE" id="PS00101">
    <property type="entry name" value="HEXAPEP_TRANSFERASES"/>
    <property type="match status" value="1"/>
</dbReference>
<sequence>MDKNQTVSGLSMAERREKGLLWIDTGENLNQQVYARGLCQEFNQTRPEETEKRKEIWKKLFASCGEDSWIEPPLTLAMGNTVSIGDGTYINSNLTLVDDYKITIGKNVLIAPNVTISGTNHPMYYKARPRGEMYCKEVVIEDHVWIASNVTILPGVTIGDHSIIGAGSVVTKDIPPNVIAFGHPAEVHREITEEDEIFYDHGKRISEHIVLDIHG</sequence>
<comment type="similarity">
    <text evidence="1">Belongs to the transferase hexapeptide repeat family.</text>
</comment>
<evidence type="ECO:0000313" key="6">
    <source>
        <dbReference type="EMBL" id="GLG05491.1"/>
    </source>
</evidence>
<dbReference type="Proteomes" id="UP001145094">
    <property type="component" value="Unassembled WGS sequence"/>
</dbReference>
<dbReference type="PANTHER" id="PTHR23416:SF23">
    <property type="entry name" value="ACETYLTRANSFERASE C18B11.09C-RELATED"/>
    <property type="match status" value="1"/>
</dbReference>
<evidence type="ECO:0000256" key="3">
    <source>
        <dbReference type="ARBA" id="ARBA00022737"/>
    </source>
</evidence>
<dbReference type="InterPro" id="IPR051159">
    <property type="entry name" value="Hexapeptide_acetyltransf"/>
</dbReference>
<dbReference type="RefSeq" id="WP_281845588.1">
    <property type="nucleotide sequence ID" value="NZ_BSBO01000030.1"/>
</dbReference>
<reference evidence="7" key="4">
    <citation type="submission" date="2022-11" db="EMBL/GenBank/DDBJ databases">
        <title>Draft genome sequence of Sellimonas catena strain 18CBH55.</title>
        <authorList>
            <person name="Hisatomi A."/>
            <person name="Ohkuma M."/>
            <person name="Sakamoto M."/>
        </authorList>
    </citation>
    <scope>NUCLEOTIDE SEQUENCE</scope>
    <source>
        <strain evidence="7">18CBH55</strain>
    </source>
</reference>
<protein>
    <submittedName>
        <fullName evidence="6">Galactoside O-acetyltransferase</fullName>
    </submittedName>
</protein>
<reference evidence="6" key="1">
    <citation type="submission" date="2022-11" db="EMBL/GenBank/DDBJ databases">
        <title>Draft genome sequence of Sellimonas catena strain 12EGH17.</title>
        <authorList>
            <person name="Atsushi H."/>
            <person name="Moriya O."/>
            <person name="Mitsuo S."/>
        </authorList>
    </citation>
    <scope>NUCLEOTIDE SEQUENCE</scope>
    <source>
        <strain evidence="6">12EGH17</strain>
    </source>
</reference>
<evidence type="ECO:0000256" key="1">
    <source>
        <dbReference type="ARBA" id="ARBA00007274"/>
    </source>
</evidence>
<dbReference type="InterPro" id="IPR024688">
    <property type="entry name" value="Mac_dom"/>
</dbReference>
<dbReference type="AlphaFoldDB" id="A0A9W6CCS8"/>
<dbReference type="CDD" id="cd03357">
    <property type="entry name" value="LbH_MAT_GAT"/>
    <property type="match status" value="1"/>
</dbReference>
<proteinExistence type="inferred from homology"/>
<feature type="domain" description="Maltose/galactoside acetyltransferase" evidence="5">
    <location>
        <begin position="16"/>
        <end position="66"/>
    </location>
</feature>
<keyword evidence="8" id="KW-1185">Reference proteome</keyword>
<evidence type="ECO:0000256" key="4">
    <source>
        <dbReference type="ARBA" id="ARBA00023315"/>
    </source>
</evidence>
<dbReference type="FunFam" id="2.160.10.10:FF:000025">
    <property type="entry name" value="Hexapeptide-repeat containing-acetyltransferase"/>
    <property type="match status" value="1"/>
</dbReference>
<comment type="caution">
    <text evidence="6">The sequence shown here is derived from an EMBL/GenBank/DDBJ whole genome shotgun (WGS) entry which is preliminary data.</text>
</comment>
<dbReference type="InterPro" id="IPR011004">
    <property type="entry name" value="Trimer_LpxA-like_sf"/>
</dbReference>
<dbReference type="PANTHER" id="PTHR23416">
    <property type="entry name" value="SIALIC ACID SYNTHASE-RELATED"/>
    <property type="match status" value="1"/>
</dbReference>